<gene>
    <name evidence="9" type="ORF">PSAL00342_LOCUS1699</name>
    <name evidence="10" type="ORF">PSAL00342_LOCUS1700</name>
</gene>
<feature type="transmembrane region" description="Helical" evidence="7">
    <location>
        <begin position="478"/>
        <end position="500"/>
    </location>
</feature>
<evidence type="ECO:0000256" key="2">
    <source>
        <dbReference type="ARBA" id="ARBA00009598"/>
    </source>
</evidence>
<feature type="transmembrane region" description="Helical" evidence="7">
    <location>
        <begin position="140"/>
        <end position="159"/>
    </location>
</feature>
<dbReference type="GO" id="GO:0035435">
    <property type="term" value="P:phosphate ion transmembrane transport"/>
    <property type="evidence" value="ECO:0007669"/>
    <property type="project" value="TreeGrafter"/>
</dbReference>
<dbReference type="InterPro" id="IPR020846">
    <property type="entry name" value="MFS_dom"/>
</dbReference>
<feature type="transmembrane region" description="Helical" evidence="7">
    <location>
        <begin position="414"/>
        <end position="438"/>
    </location>
</feature>
<dbReference type="PIRSF" id="PIRSF002808">
    <property type="entry name" value="Hexose_phosphate_transp"/>
    <property type="match status" value="1"/>
</dbReference>
<feature type="transmembrane region" description="Helical" evidence="7">
    <location>
        <begin position="320"/>
        <end position="338"/>
    </location>
</feature>
<keyword evidence="5 7" id="KW-0472">Membrane</keyword>
<feature type="region of interest" description="Disordered" evidence="6">
    <location>
        <begin position="278"/>
        <end position="305"/>
    </location>
</feature>
<proteinExistence type="inferred from homology"/>
<evidence type="ECO:0000256" key="3">
    <source>
        <dbReference type="ARBA" id="ARBA00022692"/>
    </source>
</evidence>
<evidence type="ECO:0000256" key="6">
    <source>
        <dbReference type="SAM" id="MobiDB-lite"/>
    </source>
</evidence>
<feature type="transmembrane region" description="Helical" evidence="7">
    <location>
        <begin position="96"/>
        <end position="120"/>
    </location>
</feature>
<dbReference type="InterPro" id="IPR036259">
    <property type="entry name" value="MFS_trans_sf"/>
</dbReference>
<feature type="transmembrane region" description="Helical" evidence="7">
    <location>
        <begin position="248"/>
        <end position="272"/>
    </location>
</feature>
<evidence type="ECO:0000256" key="1">
    <source>
        <dbReference type="ARBA" id="ARBA00004127"/>
    </source>
</evidence>
<name>A0A6U9Q8X7_9CHLO</name>
<dbReference type="Gene3D" id="1.20.1250.20">
    <property type="entry name" value="MFS general substrate transporter like domains"/>
    <property type="match status" value="2"/>
</dbReference>
<evidence type="ECO:0000259" key="8">
    <source>
        <dbReference type="PROSITE" id="PS50850"/>
    </source>
</evidence>
<dbReference type="GO" id="GO:0055062">
    <property type="term" value="P:phosphate ion homeostasis"/>
    <property type="evidence" value="ECO:0007669"/>
    <property type="project" value="UniProtKB-ARBA"/>
</dbReference>
<sequence length="509" mass="55434">MIGAVVTRALPTNSAHPTRKRHVGSSGKPLHPWSIVRRKQWRCSRDRCRAVGYDPSDSLDDENVTSSVSDALAFPEMIATYEEDAGIQTKYRNWRIWIFAMIWLSYMVYYLTRGSFTYAAPTMVKDLGWSLKEVGRITTVFPLMYGCSKFASGVLVDVLGSRTILALGLVASGTINILFGTQSALLTLAILWGANGFFQGFGGPSCAKLLTTWYPSEQRGTWWAAWTTSNNVGGFIVPLMVGSISSTAGWRVGMTTPGVIALVAGVIVYFGVRNKPKSVGLPSPHEKSYSKQDSDRSPAQDESNASPSDIVFKYVFPNRAIWALAFAYFFVYIVRQGMVSWSHFYLMAEKGIPDAAQASATVSGLELGGLVGAMVSGWLSDKVQGHRIRVVMGYCLGLVLALLAFRFAPSGNQAVNAFLVAAVGFFIYGPQMLIGLIGAELSHPVAVATGNGLLGWIAYLGAAFAGEPLAILVNQFGWKYYFLGMISCCALPIILLAPFWNARKYEDVC</sequence>
<dbReference type="PANTHER" id="PTHR43826">
    <property type="entry name" value="GLUCOSE-6-PHOSPHATE EXCHANGER SLC37A4"/>
    <property type="match status" value="1"/>
</dbReference>
<evidence type="ECO:0000256" key="7">
    <source>
        <dbReference type="SAM" id="Phobius"/>
    </source>
</evidence>
<dbReference type="GO" id="GO:0016020">
    <property type="term" value="C:membrane"/>
    <property type="evidence" value="ECO:0007669"/>
    <property type="project" value="InterPro"/>
</dbReference>
<dbReference type="InterPro" id="IPR011701">
    <property type="entry name" value="MFS"/>
</dbReference>
<evidence type="ECO:0000256" key="4">
    <source>
        <dbReference type="ARBA" id="ARBA00022989"/>
    </source>
</evidence>
<keyword evidence="4 7" id="KW-1133">Transmembrane helix</keyword>
<feature type="compositionally biased region" description="Basic and acidic residues" evidence="6">
    <location>
        <begin position="284"/>
        <end position="299"/>
    </location>
</feature>
<dbReference type="SUPFAM" id="SSF103473">
    <property type="entry name" value="MFS general substrate transporter"/>
    <property type="match status" value="1"/>
</dbReference>
<comment type="subcellular location">
    <subcellularLocation>
        <location evidence="1">Endomembrane system</location>
        <topology evidence="1">Multi-pass membrane protein</topology>
    </subcellularLocation>
</comment>
<organism evidence="9">
    <name type="scientific">Picocystis salinarum</name>
    <dbReference type="NCBI Taxonomy" id="88271"/>
    <lineage>
        <taxon>Eukaryota</taxon>
        <taxon>Viridiplantae</taxon>
        <taxon>Chlorophyta</taxon>
        <taxon>Picocystophyceae</taxon>
        <taxon>Picocystales</taxon>
        <taxon>Picocystaceae</taxon>
        <taxon>Picocystis</taxon>
    </lineage>
</organism>
<feature type="transmembrane region" description="Helical" evidence="7">
    <location>
        <begin position="391"/>
        <end position="408"/>
    </location>
</feature>
<feature type="domain" description="Major facilitator superfamily (MFS) profile" evidence="8">
    <location>
        <begin position="98"/>
        <end position="504"/>
    </location>
</feature>
<dbReference type="InterPro" id="IPR051337">
    <property type="entry name" value="OPA_Antiporter"/>
</dbReference>
<dbReference type="PROSITE" id="PS50850">
    <property type="entry name" value="MFS"/>
    <property type="match status" value="1"/>
</dbReference>
<dbReference type="EMBL" id="HBIS01001911">
    <property type="protein sequence ID" value="CAE0607882.1"/>
    <property type="molecule type" value="Transcribed_RNA"/>
</dbReference>
<feature type="transmembrane region" description="Helical" evidence="7">
    <location>
        <begin position="166"/>
        <end position="192"/>
    </location>
</feature>
<dbReference type="InterPro" id="IPR000849">
    <property type="entry name" value="Sugar_P_transporter"/>
</dbReference>
<dbReference type="GO" id="GO:0012505">
    <property type="term" value="C:endomembrane system"/>
    <property type="evidence" value="ECO:0007669"/>
    <property type="project" value="UniProtKB-SubCell"/>
</dbReference>
<dbReference type="Pfam" id="PF07690">
    <property type="entry name" value="MFS_1"/>
    <property type="match status" value="1"/>
</dbReference>
<dbReference type="PANTHER" id="PTHR43826:SF3">
    <property type="entry name" value="GLUCOSE-6-PHOSPHATE EXCHANGER SLC37A4"/>
    <property type="match status" value="1"/>
</dbReference>
<dbReference type="AlphaFoldDB" id="A0A6U9Q8X7"/>
<dbReference type="GO" id="GO:0061513">
    <property type="term" value="F:glucose 6-phosphate:phosphate antiporter activity"/>
    <property type="evidence" value="ECO:0007669"/>
    <property type="project" value="TreeGrafter"/>
</dbReference>
<feature type="transmembrane region" description="Helical" evidence="7">
    <location>
        <begin position="445"/>
        <end position="466"/>
    </location>
</feature>
<dbReference type="EMBL" id="HBIS01001912">
    <property type="protein sequence ID" value="CAE0607883.1"/>
    <property type="molecule type" value="Transcribed_RNA"/>
</dbReference>
<accession>A0A6U9Q8X7</accession>
<comment type="similarity">
    <text evidence="2">Belongs to the major facilitator superfamily. Organophosphate:Pi antiporter (OPA) (TC 2.A.1.4) family.</text>
</comment>
<protein>
    <recommendedName>
        <fullName evidence="8">Major facilitator superfamily (MFS) profile domain-containing protein</fullName>
    </recommendedName>
</protein>
<evidence type="ECO:0000313" key="9">
    <source>
        <dbReference type="EMBL" id="CAE0607882.1"/>
    </source>
</evidence>
<reference evidence="9" key="1">
    <citation type="submission" date="2021-01" db="EMBL/GenBank/DDBJ databases">
        <authorList>
            <person name="Corre E."/>
            <person name="Pelletier E."/>
            <person name="Niang G."/>
            <person name="Scheremetjew M."/>
            <person name="Finn R."/>
            <person name="Kale V."/>
            <person name="Holt S."/>
            <person name="Cochrane G."/>
            <person name="Meng A."/>
            <person name="Brown T."/>
            <person name="Cohen L."/>
        </authorList>
    </citation>
    <scope>NUCLEOTIDE SEQUENCE</scope>
    <source>
        <strain evidence="9">CCMP1897</strain>
    </source>
</reference>
<evidence type="ECO:0000313" key="10">
    <source>
        <dbReference type="EMBL" id="CAE0607883.1"/>
    </source>
</evidence>
<evidence type="ECO:0000256" key="5">
    <source>
        <dbReference type="ARBA" id="ARBA00023136"/>
    </source>
</evidence>
<keyword evidence="3 7" id="KW-0812">Transmembrane</keyword>